<evidence type="ECO:0000313" key="1">
    <source>
        <dbReference type="EMBL" id="ALI35859.1"/>
    </source>
</evidence>
<reference evidence="2" key="1">
    <citation type="submission" date="2015-10" db="EMBL/GenBank/DDBJ databases">
        <title>Niche specialization of a soil ammonia-oxidizing archaeon, Candidatus Nitrosocosmicus oleophilus.</title>
        <authorList>
            <person name="Jung M.-Y."/>
            <person name="Rhee S.-K."/>
        </authorList>
    </citation>
    <scope>NUCLEOTIDE SEQUENCE [LARGE SCALE GENOMIC DNA]</scope>
    <source>
        <strain evidence="2">MY3</strain>
    </source>
</reference>
<evidence type="ECO:0000313" key="2">
    <source>
        <dbReference type="Proteomes" id="UP000058925"/>
    </source>
</evidence>
<name>A0A654M050_9ARCH</name>
<sequence>MNNNILFTIIGALTLLVGTAGVNAFAQNVTEDANETGEYAQGAVNETGEAAGNVTEGLGKAVNETGEALSNATGNVLEGIQDVVNGSSP</sequence>
<dbReference type="AlphaFoldDB" id="A0A654M050"/>
<dbReference type="RefSeq" id="WP_196818239.1">
    <property type="nucleotide sequence ID" value="NZ_CP012850.1"/>
</dbReference>
<accession>A0A654M050</accession>
<dbReference type="KEGG" id="taa:NMY3_01656"/>
<dbReference type="Proteomes" id="UP000058925">
    <property type="component" value="Chromosome"/>
</dbReference>
<protein>
    <submittedName>
        <fullName evidence="1">Uncharacterized protein</fullName>
    </submittedName>
</protein>
<proteinExistence type="predicted"/>
<keyword evidence="2" id="KW-1185">Reference proteome</keyword>
<dbReference type="EMBL" id="CP012850">
    <property type="protein sequence ID" value="ALI35859.1"/>
    <property type="molecule type" value="Genomic_DNA"/>
</dbReference>
<organism evidence="1 2">
    <name type="scientific">Candidatus Nitrosocosmicus oleophilus</name>
    <dbReference type="NCBI Taxonomy" id="1353260"/>
    <lineage>
        <taxon>Archaea</taxon>
        <taxon>Nitrososphaerota</taxon>
        <taxon>Nitrososphaeria</taxon>
        <taxon>Nitrososphaerales</taxon>
        <taxon>Nitrososphaeraceae</taxon>
        <taxon>Candidatus Nitrosocosmicus</taxon>
    </lineage>
</organism>
<dbReference type="GeneID" id="60421677"/>
<dbReference type="OrthoDB" id="378749at2157"/>
<dbReference type="Gene3D" id="1.20.120.20">
    <property type="entry name" value="Apolipoprotein"/>
    <property type="match status" value="1"/>
</dbReference>
<gene>
    <name evidence="1" type="ORF">NMY3_01656</name>
</gene>